<evidence type="ECO:0000313" key="4">
    <source>
        <dbReference type="EMBL" id="APZ94081.1"/>
    </source>
</evidence>
<keyword evidence="1" id="KW-0175">Coiled coil</keyword>
<evidence type="ECO:0000256" key="2">
    <source>
        <dbReference type="SAM" id="MobiDB-lite"/>
    </source>
</evidence>
<evidence type="ECO:0008006" key="6">
    <source>
        <dbReference type="Google" id="ProtNLM"/>
    </source>
</evidence>
<keyword evidence="3" id="KW-0732">Signal</keyword>
<name>A0A1P8WJ52_9PLAN</name>
<feature type="chain" id="PRO_5013201919" description="DUF4142 domain-containing protein" evidence="3">
    <location>
        <begin position="27"/>
        <end position="326"/>
    </location>
</feature>
<organism evidence="4 5">
    <name type="scientific">Fuerstiella marisgermanici</name>
    <dbReference type="NCBI Taxonomy" id="1891926"/>
    <lineage>
        <taxon>Bacteria</taxon>
        <taxon>Pseudomonadati</taxon>
        <taxon>Planctomycetota</taxon>
        <taxon>Planctomycetia</taxon>
        <taxon>Planctomycetales</taxon>
        <taxon>Planctomycetaceae</taxon>
        <taxon>Fuerstiella</taxon>
    </lineage>
</organism>
<feature type="region of interest" description="Disordered" evidence="2">
    <location>
        <begin position="123"/>
        <end position="158"/>
    </location>
</feature>
<proteinExistence type="predicted"/>
<dbReference type="OrthoDB" id="288034at2"/>
<evidence type="ECO:0000256" key="3">
    <source>
        <dbReference type="SAM" id="SignalP"/>
    </source>
</evidence>
<gene>
    <name evidence="4" type="ORF">Fuma_03702</name>
</gene>
<feature type="compositionally biased region" description="Basic and acidic residues" evidence="2">
    <location>
        <begin position="123"/>
        <end position="141"/>
    </location>
</feature>
<dbReference type="EMBL" id="CP017641">
    <property type="protein sequence ID" value="APZ94081.1"/>
    <property type="molecule type" value="Genomic_DNA"/>
</dbReference>
<evidence type="ECO:0000313" key="5">
    <source>
        <dbReference type="Proteomes" id="UP000187735"/>
    </source>
</evidence>
<dbReference type="KEGG" id="fmr:Fuma_03702"/>
<sequence length="326" mass="35848" precursor="true">MILKQRPFMEALMAAAVIAAPASAMAQDVDVAADKNGVQVNVDDEVSTPATKDARQPNAAADETPPQRLASRRTNAHVANWILAEQRSFLGLAKFGSRQASSAEAKKFSEKLVADHQKLIDKIRRADTRPSSDAKDSEESRQLANDRNPRRGRRSPGKVLKLVEGIVDEVSDGVDSVDSETSGVRQVSGEKQLDEKVERIADVAEEAIEEGRDIVQEARESFPNVNNRPLRRVDRGGKAWVKVHEDVTKELSKLAEADLKNRSGYEFDAALVGMYAASHLQQQATLEVLRQKADGELADVIDEALAAIKQHRRSADELMKKVKPTE</sequence>
<feature type="region of interest" description="Disordered" evidence="2">
    <location>
        <begin position="40"/>
        <end position="71"/>
    </location>
</feature>
<keyword evidence="5" id="KW-1185">Reference proteome</keyword>
<dbReference type="RefSeq" id="WP_077025438.1">
    <property type="nucleotide sequence ID" value="NZ_CP017641.1"/>
</dbReference>
<evidence type="ECO:0000256" key="1">
    <source>
        <dbReference type="SAM" id="Coils"/>
    </source>
</evidence>
<feature type="coiled-coil region" evidence="1">
    <location>
        <begin position="190"/>
        <end position="221"/>
    </location>
</feature>
<protein>
    <recommendedName>
        <fullName evidence="6">DUF4142 domain-containing protein</fullName>
    </recommendedName>
</protein>
<feature type="signal peptide" evidence="3">
    <location>
        <begin position="1"/>
        <end position="26"/>
    </location>
</feature>
<dbReference type="Proteomes" id="UP000187735">
    <property type="component" value="Chromosome"/>
</dbReference>
<dbReference type="AlphaFoldDB" id="A0A1P8WJ52"/>
<reference evidence="4 5" key="1">
    <citation type="journal article" date="2016" name="Front. Microbiol.">
        <title>Fuerstia marisgermanicae gen. nov., sp. nov., an Unusual Member of the Phylum Planctomycetes from the German Wadden Sea.</title>
        <authorList>
            <person name="Kohn T."/>
            <person name="Heuer A."/>
            <person name="Jogler M."/>
            <person name="Vollmers J."/>
            <person name="Boedeker C."/>
            <person name="Bunk B."/>
            <person name="Rast P."/>
            <person name="Borchert D."/>
            <person name="Glockner I."/>
            <person name="Freese H.M."/>
            <person name="Klenk H.P."/>
            <person name="Overmann J."/>
            <person name="Kaster A.K."/>
            <person name="Rohde M."/>
            <person name="Wiegand S."/>
            <person name="Jogler C."/>
        </authorList>
    </citation>
    <scope>NUCLEOTIDE SEQUENCE [LARGE SCALE GENOMIC DNA]</scope>
    <source>
        <strain evidence="4 5">NH11</strain>
    </source>
</reference>
<accession>A0A1P8WJ52</accession>